<proteinExistence type="predicted"/>
<dbReference type="OrthoDB" id="8684941at2"/>
<dbReference type="EMBL" id="VYKJ01000009">
    <property type="protein sequence ID" value="KAA8998050.1"/>
    <property type="molecule type" value="Genomic_DNA"/>
</dbReference>
<dbReference type="InterPro" id="IPR055507">
    <property type="entry name" value="DUF7079"/>
</dbReference>
<accession>A0A5J5FWQ0</accession>
<evidence type="ECO:0000313" key="2">
    <source>
        <dbReference type="EMBL" id="KAA8998050.1"/>
    </source>
</evidence>
<name>A0A5J5FWQ0_9GAMM</name>
<keyword evidence="3" id="KW-1185">Reference proteome</keyword>
<feature type="domain" description="DUF7079" evidence="1">
    <location>
        <begin position="10"/>
        <end position="121"/>
    </location>
</feature>
<comment type="caution">
    <text evidence="2">The sequence shown here is derived from an EMBL/GenBank/DDBJ whole genome shotgun (WGS) entry which is preliminary data.</text>
</comment>
<protein>
    <recommendedName>
        <fullName evidence="1">DUF7079 domain-containing protein</fullName>
    </recommendedName>
</protein>
<dbReference type="RefSeq" id="WP_150436110.1">
    <property type="nucleotide sequence ID" value="NZ_VYKJ01000009.1"/>
</dbReference>
<organism evidence="2 3">
    <name type="scientific">Affinibrenneria salicis</name>
    <dbReference type="NCBI Taxonomy" id="2590031"/>
    <lineage>
        <taxon>Bacteria</taxon>
        <taxon>Pseudomonadati</taxon>
        <taxon>Pseudomonadota</taxon>
        <taxon>Gammaproteobacteria</taxon>
        <taxon>Enterobacterales</taxon>
        <taxon>Pectobacteriaceae</taxon>
        <taxon>Affinibrenneria</taxon>
    </lineage>
</organism>
<dbReference type="Pfam" id="PF23296">
    <property type="entry name" value="DUF7079"/>
    <property type="match status" value="1"/>
</dbReference>
<sequence>MKLSDHELSKRVLVWHALSDLFTARELQDYDYQWMVKVLKESGLSRETIFQIIDNEVAPALLGNLLFNPTPVMDGWEPEEVKELVLRHLHKKPTILEKILPRKSLIKKRRKNIQSELSRLSSELDKDQAVSHNYLTDVKSHTPDKGQQ</sequence>
<evidence type="ECO:0000313" key="3">
    <source>
        <dbReference type="Proteomes" id="UP000335415"/>
    </source>
</evidence>
<gene>
    <name evidence="2" type="ORF">FJU30_16650</name>
</gene>
<dbReference type="AlphaFoldDB" id="A0A5J5FWQ0"/>
<reference evidence="2 3" key="1">
    <citation type="submission" date="2019-09" db="EMBL/GenBank/DDBJ databases">
        <authorList>
            <person name="Li Y."/>
        </authorList>
    </citation>
    <scope>NUCLEOTIDE SEQUENCE [LARGE SCALE GENOMIC DNA]</scope>
    <source>
        <strain evidence="2 3">L3-3HA</strain>
    </source>
</reference>
<evidence type="ECO:0000259" key="1">
    <source>
        <dbReference type="Pfam" id="PF23296"/>
    </source>
</evidence>
<dbReference type="Proteomes" id="UP000335415">
    <property type="component" value="Unassembled WGS sequence"/>
</dbReference>